<accession>A0A1E1L1K6</accession>
<proteinExistence type="predicted"/>
<evidence type="ECO:0000313" key="2">
    <source>
        <dbReference type="Proteomes" id="UP000178912"/>
    </source>
</evidence>
<evidence type="ECO:0000313" key="1">
    <source>
        <dbReference type="EMBL" id="CZT04397.1"/>
    </source>
</evidence>
<sequence>MPVGGGPSGGSTDSKMNNIEAMYEVLSTTWTARPISHVQ</sequence>
<protein>
    <submittedName>
        <fullName evidence="1">Uncharacterized protein</fullName>
    </submittedName>
</protein>
<name>A0A1E1L1K6_9HELO</name>
<organism evidence="1 2">
    <name type="scientific">Rhynchosporium agropyri</name>
    <dbReference type="NCBI Taxonomy" id="914238"/>
    <lineage>
        <taxon>Eukaryota</taxon>
        <taxon>Fungi</taxon>
        <taxon>Dikarya</taxon>
        <taxon>Ascomycota</taxon>
        <taxon>Pezizomycotina</taxon>
        <taxon>Leotiomycetes</taxon>
        <taxon>Helotiales</taxon>
        <taxon>Ploettnerulaceae</taxon>
        <taxon>Rhynchosporium</taxon>
    </lineage>
</organism>
<dbReference type="Proteomes" id="UP000178912">
    <property type="component" value="Unassembled WGS sequence"/>
</dbReference>
<keyword evidence="2" id="KW-1185">Reference proteome</keyword>
<dbReference type="AlphaFoldDB" id="A0A1E1L1K6"/>
<dbReference type="EMBL" id="FJUX01000068">
    <property type="protein sequence ID" value="CZT04397.1"/>
    <property type="molecule type" value="Genomic_DNA"/>
</dbReference>
<reference evidence="2" key="1">
    <citation type="submission" date="2016-03" db="EMBL/GenBank/DDBJ databases">
        <authorList>
            <person name="Guldener U."/>
        </authorList>
    </citation>
    <scope>NUCLEOTIDE SEQUENCE [LARGE SCALE GENOMIC DNA]</scope>
    <source>
        <strain evidence="2">04CH-RAC-A.6.1</strain>
    </source>
</reference>
<gene>
    <name evidence="1" type="ORF">RAG0_10881</name>
</gene>